<evidence type="ECO:0000256" key="2">
    <source>
        <dbReference type="ARBA" id="ARBA00009810"/>
    </source>
</evidence>
<dbReference type="SUPFAM" id="SSF56935">
    <property type="entry name" value="Porins"/>
    <property type="match status" value="1"/>
</dbReference>
<feature type="domain" description="TonB-dependent receptor plug" evidence="13">
    <location>
        <begin position="51"/>
        <end position="161"/>
    </location>
</feature>
<accession>A0A545SNZ6</accession>
<dbReference type="Pfam" id="PF00593">
    <property type="entry name" value="TonB_dep_Rec_b-barrel"/>
    <property type="match status" value="1"/>
</dbReference>
<evidence type="ECO:0000256" key="4">
    <source>
        <dbReference type="ARBA" id="ARBA00022452"/>
    </source>
</evidence>
<dbReference type="RefSeq" id="WP_142854342.1">
    <property type="nucleotide sequence ID" value="NZ_FXWW01000005.1"/>
</dbReference>
<protein>
    <recommendedName>
        <fullName evidence="16">TonB-dependent receptor</fullName>
    </recommendedName>
</protein>
<evidence type="ECO:0000313" key="14">
    <source>
        <dbReference type="EMBL" id="TQV66677.1"/>
    </source>
</evidence>
<keyword evidence="4 9" id="KW-1134">Transmembrane beta strand</keyword>
<evidence type="ECO:0000256" key="7">
    <source>
        <dbReference type="ARBA" id="ARBA00023136"/>
    </source>
</evidence>
<evidence type="ECO:0000256" key="6">
    <source>
        <dbReference type="ARBA" id="ARBA00023077"/>
    </source>
</evidence>
<dbReference type="InterPro" id="IPR036942">
    <property type="entry name" value="Beta-barrel_TonB_sf"/>
</dbReference>
<keyword evidence="8 9" id="KW-0998">Cell outer membrane</keyword>
<dbReference type="AlphaFoldDB" id="A0A545SNZ6"/>
<evidence type="ECO:0000313" key="15">
    <source>
        <dbReference type="Proteomes" id="UP000315816"/>
    </source>
</evidence>
<dbReference type="GO" id="GO:0015344">
    <property type="term" value="F:siderophore uptake transmembrane transporter activity"/>
    <property type="evidence" value="ECO:0007669"/>
    <property type="project" value="TreeGrafter"/>
</dbReference>
<evidence type="ECO:0000256" key="11">
    <source>
        <dbReference type="SAM" id="SignalP"/>
    </source>
</evidence>
<dbReference type="OrthoDB" id="9796221at2"/>
<evidence type="ECO:0000256" key="10">
    <source>
        <dbReference type="RuleBase" id="RU003357"/>
    </source>
</evidence>
<dbReference type="InterPro" id="IPR011276">
    <property type="entry name" value="TonB_haem/Hb_rcpt"/>
</dbReference>
<comment type="similarity">
    <text evidence="2 9 10">Belongs to the TonB-dependent receptor family.</text>
</comment>
<dbReference type="PANTHER" id="PTHR30069:SF41">
    <property type="entry name" value="HEME_HEMOPEXIN UTILIZATION PROTEIN C"/>
    <property type="match status" value="1"/>
</dbReference>
<keyword evidence="3 9" id="KW-0813">Transport</keyword>
<evidence type="ECO:0000256" key="8">
    <source>
        <dbReference type="ARBA" id="ARBA00023237"/>
    </source>
</evidence>
<keyword evidence="7 9" id="KW-0472">Membrane</keyword>
<sequence>MRISRNTVLLGTVALAAVLATPTYAQEEESAGFLTHLGQIILGIGAEKVAIDAPQAVTVIDEEEIEQEAPDTIGDIVENVPGVTTVGSESFFGESLNIRGIGAGSSADEPKIVMTIDGVKKYFEKYRMGSMFTDPVFFKRVEVLRGPSSSTLHGAGAIGGVIASETKDAADFIKEDGDPFAFFQKLEYKTNSGLWSSTSVMAFRPSEDLDFMIGYNRKGGENAKDGGGVDIPGTNGSLGSLVAKGTYYFGDAREHSIEASYLSARTVRDDAPYNETDSTLSWGTVDRKIHDTTAYLKYGYDSAASDLIDLSVQLSYSDTTVKESDAKGTFIAPANYAYESWTLKVENEAEWSGASYENFLTAGISYSNQYRQAEISEPWASPFGGPPVMPGDEFLYHPQAATKTLSLYAQNEFIWDDRLTVIAGGRIDKQETVPTTGTPATATLQNTSKTGTAATLAAHYKLNESWAVFGSASYTERLPTVDEIYDQGSFSPRPPSFGLGNETSRNFEIGFSYQNSDVFQSGDQLSFKTVAFRNNMDGQIVTNPRAVPGGSEPGKINLGATRIEGLEVEAAYDSEKVFGSLAYSKLNGRNLSIAPDAANADLANVLPAENLSLTLGYRPVDTVKLSWRVSHSNIVNYQHFDRTRRGYVPATSPAHTTHDLFASWKPDQGALEGAELRLGVHNIFDLDYNTHLMSSGTKKTGRQISLSISKTF</sequence>
<dbReference type="InterPro" id="IPR000531">
    <property type="entry name" value="Beta-barrel_TonB"/>
</dbReference>
<evidence type="ECO:0000256" key="9">
    <source>
        <dbReference type="PROSITE-ProRule" id="PRU01360"/>
    </source>
</evidence>
<feature type="domain" description="TonB-dependent receptor-like beta-barrel" evidence="12">
    <location>
        <begin position="261"/>
        <end position="683"/>
    </location>
</feature>
<evidence type="ECO:0008006" key="16">
    <source>
        <dbReference type="Google" id="ProtNLM"/>
    </source>
</evidence>
<dbReference type="GO" id="GO:0009279">
    <property type="term" value="C:cell outer membrane"/>
    <property type="evidence" value="ECO:0007669"/>
    <property type="project" value="UniProtKB-SubCell"/>
</dbReference>
<keyword evidence="11" id="KW-0732">Signal</keyword>
<dbReference type="InterPro" id="IPR037066">
    <property type="entry name" value="Plug_dom_sf"/>
</dbReference>
<dbReference type="Gene3D" id="2.170.130.10">
    <property type="entry name" value="TonB-dependent receptor, plug domain"/>
    <property type="match status" value="1"/>
</dbReference>
<keyword evidence="6 10" id="KW-0798">TonB box</keyword>
<dbReference type="InterPro" id="IPR012910">
    <property type="entry name" value="Plug_dom"/>
</dbReference>
<dbReference type="Gene3D" id="2.40.170.20">
    <property type="entry name" value="TonB-dependent receptor, beta-barrel domain"/>
    <property type="match status" value="1"/>
</dbReference>
<feature type="signal peptide" evidence="11">
    <location>
        <begin position="1"/>
        <end position="25"/>
    </location>
</feature>
<dbReference type="PANTHER" id="PTHR30069">
    <property type="entry name" value="TONB-DEPENDENT OUTER MEMBRANE RECEPTOR"/>
    <property type="match status" value="1"/>
</dbReference>
<dbReference type="NCBIfam" id="TIGR01785">
    <property type="entry name" value="TonB-hemin"/>
    <property type="match status" value="1"/>
</dbReference>
<evidence type="ECO:0000256" key="3">
    <source>
        <dbReference type="ARBA" id="ARBA00022448"/>
    </source>
</evidence>
<evidence type="ECO:0000259" key="13">
    <source>
        <dbReference type="Pfam" id="PF07715"/>
    </source>
</evidence>
<dbReference type="CDD" id="cd01347">
    <property type="entry name" value="ligand_gated_channel"/>
    <property type="match status" value="1"/>
</dbReference>
<dbReference type="GO" id="GO:0044718">
    <property type="term" value="P:siderophore transmembrane transport"/>
    <property type="evidence" value="ECO:0007669"/>
    <property type="project" value="TreeGrafter"/>
</dbReference>
<dbReference type="InterPro" id="IPR039426">
    <property type="entry name" value="TonB-dep_rcpt-like"/>
</dbReference>
<keyword evidence="15" id="KW-1185">Reference proteome</keyword>
<dbReference type="EMBL" id="VICH01000009">
    <property type="protein sequence ID" value="TQV66677.1"/>
    <property type="molecule type" value="Genomic_DNA"/>
</dbReference>
<comment type="caution">
    <text evidence="14">The sequence shown here is derived from an EMBL/GenBank/DDBJ whole genome shotgun (WGS) entry which is preliminary data.</text>
</comment>
<comment type="subcellular location">
    <subcellularLocation>
        <location evidence="1 9">Cell outer membrane</location>
        <topology evidence="1 9">Multi-pass membrane protein</topology>
    </subcellularLocation>
</comment>
<dbReference type="Pfam" id="PF07715">
    <property type="entry name" value="Plug"/>
    <property type="match status" value="1"/>
</dbReference>
<organism evidence="14 15">
    <name type="scientific">Aliiroseovarius halocynthiae</name>
    <dbReference type="NCBI Taxonomy" id="985055"/>
    <lineage>
        <taxon>Bacteria</taxon>
        <taxon>Pseudomonadati</taxon>
        <taxon>Pseudomonadota</taxon>
        <taxon>Alphaproteobacteria</taxon>
        <taxon>Rhodobacterales</taxon>
        <taxon>Paracoccaceae</taxon>
        <taxon>Aliiroseovarius</taxon>
    </lineage>
</organism>
<name>A0A545SNZ6_9RHOB</name>
<dbReference type="PROSITE" id="PS52016">
    <property type="entry name" value="TONB_DEPENDENT_REC_3"/>
    <property type="match status" value="1"/>
</dbReference>
<reference evidence="14 15" key="1">
    <citation type="submission" date="2019-06" db="EMBL/GenBank/DDBJ databases">
        <title>A novel species of marine bacteria.</title>
        <authorList>
            <person name="Wang Y."/>
        </authorList>
    </citation>
    <scope>NUCLEOTIDE SEQUENCE [LARGE SCALE GENOMIC DNA]</scope>
    <source>
        <strain evidence="14 15">MA1-10</strain>
    </source>
</reference>
<keyword evidence="5 9" id="KW-0812">Transmembrane</keyword>
<dbReference type="GO" id="GO:0015232">
    <property type="term" value="F:heme transmembrane transporter activity"/>
    <property type="evidence" value="ECO:0007669"/>
    <property type="project" value="InterPro"/>
</dbReference>
<gene>
    <name evidence="14" type="ORF">FIL88_13215</name>
</gene>
<proteinExistence type="inferred from homology"/>
<dbReference type="Proteomes" id="UP000315816">
    <property type="component" value="Unassembled WGS sequence"/>
</dbReference>
<evidence type="ECO:0000256" key="1">
    <source>
        <dbReference type="ARBA" id="ARBA00004571"/>
    </source>
</evidence>
<feature type="chain" id="PRO_5022050377" description="TonB-dependent receptor" evidence="11">
    <location>
        <begin position="26"/>
        <end position="712"/>
    </location>
</feature>
<evidence type="ECO:0000256" key="5">
    <source>
        <dbReference type="ARBA" id="ARBA00022692"/>
    </source>
</evidence>
<evidence type="ECO:0000259" key="12">
    <source>
        <dbReference type="Pfam" id="PF00593"/>
    </source>
</evidence>